<dbReference type="GO" id="GO:0009307">
    <property type="term" value="P:DNA restriction-modification system"/>
    <property type="evidence" value="ECO:0007669"/>
    <property type="project" value="UniProtKB-KW"/>
</dbReference>
<dbReference type="Pfam" id="PF00145">
    <property type="entry name" value="DNA_methylase"/>
    <property type="match status" value="1"/>
</dbReference>
<comment type="similarity">
    <text evidence="6 7">Belongs to the class I-like SAM-binding methyltransferase superfamily. C5-methyltransferase family.</text>
</comment>
<name>A0A1C7AF38_9GAMM</name>
<evidence type="ECO:0000256" key="1">
    <source>
        <dbReference type="ARBA" id="ARBA00022603"/>
    </source>
</evidence>
<evidence type="ECO:0000256" key="3">
    <source>
        <dbReference type="ARBA" id="ARBA00022691"/>
    </source>
</evidence>
<dbReference type="PANTHER" id="PTHR10629">
    <property type="entry name" value="CYTOSINE-SPECIFIC METHYLTRANSFERASE"/>
    <property type="match status" value="1"/>
</dbReference>
<dbReference type="NCBIfam" id="TIGR00675">
    <property type="entry name" value="dcm"/>
    <property type="match status" value="1"/>
</dbReference>
<dbReference type="RefSeq" id="WP_096462207.1">
    <property type="nucleotide sequence ID" value="NZ_AP014936.1"/>
</dbReference>
<evidence type="ECO:0000256" key="9">
    <source>
        <dbReference type="SAM" id="MobiDB-lite"/>
    </source>
</evidence>
<evidence type="ECO:0000256" key="4">
    <source>
        <dbReference type="ARBA" id="ARBA00022747"/>
    </source>
</evidence>
<dbReference type="GO" id="GO:0003677">
    <property type="term" value="F:DNA binding"/>
    <property type="evidence" value="ECO:0007669"/>
    <property type="project" value="TreeGrafter"/>
</dbReference>
<dbReference type="PROSITE" id="PS00094">
    <property type="entry name" value="C5_MTASE_1"/>
    <property type="match status" value="1"/>
</dbReference>
<dbReference type="SUPFAM" id="SSF53335">
    <property type="entry name" value="S-adenosyl-L-methionine-dependent methyltransferases"/>
    <property type="match status" value="1"/>
</dbReference>
<keyword evidence="11" id="KW-1185">Reference proteome</keyword>
<feature type="region of interest" description="Disordered" evidence="9">
    <location>
        <begin position="224"/>
        <end position="251"/>
    </location>
</feature>
<dbReference type="InterPro" id="IPR018117">
    <property type="entry name" value="C5_DNA_meth_AS"/>
</dbReference>
<dbReference type="GO" id="GO:0044027">
    <property type="term" value="P:negative regulation of gene expression via chromosomal CpG island methylation"/>
    <property type="evidence" value="ECO:0007669"/>
    <property type="project" value="TreeGrafter"/>
</dbReference>
<keyword evidence="1 6" id="KW-0489">Methyltransferase</keyword>
<evidence type="ECO:0000256" key="6">
    <source>
        <dbReference type="PROSITE-ProRule" id="PRU01016"/>
    </source>
</evidence>
<evidence type="ECO:0000256" key="8">
    <source>
        <dbReference type="RuleBase" id="RU000417"/>
    </source>
</evidence>
<dbReference type="AlphaFoldDB" id="A0A1C7AF38"/>
<dbReference type="EC" id="2.1.1.37" evidence="8"/>
<accession>A0A1C7AF38</accession>
<dbReference type="GO" id="GO:0003886">
    <property type="term" value="F:DNA (cytosine-5-)-methyltransferase activity"/>
    <property type="evidence" value="ECO:0007669"/>
    <property type="project" value="UniProtKB-EC"/>
</dbReference>
<reference evidence="10 11" key="1">
    <citation type="submission" date="2015-08" db="EMBL/GenBank/DDBJ databases">
        <title>Complete genome sequence of Sulfurifustis variabilis.</title>
        <authorList>
            <person name="Miura A."/>
            <person name="Kojima H."/>
            <person name="Fukui M."/>
        </authorList>
    </citation>
    <scope>NUCLEOTIDE SEQUENCE [LARGE SCALE GENOMIC DNA]</scope>
    <source>
        <strain evidence="11">skN76</strain>
    </source>
</reference>
<evidence type="ECO:0000256" key="5">
    <source>
        <dbReference type="ARBA" id="ARBA00047422"/>
    </source>
</evidence>
<keyword evidence="4" id="KW-0680">Restriction system</keyword>
<dbReference type="OrthoDB" id="9813719at2"/>
<dbReference type="PANTHER" id="PTHR10629:SF52">
    <property type="entry name" value="DNA (CYTOSINE-5)-METHYLTRANSFERASE 1"/>
    <property type="match status" value="1"/>
</dbReference>
<comment type="catalytic activity">
    <reaction evidence="5 8">
        <text>a 2'-deoxycytidine in DNA + S-adenosyl-L-methionine = a 5-methyl-2'-deoxycytidine in DNA + S-adenosyl-L-homocysteine + H(+)</text>
        <dbReference type="Rhea" id="RHEA:13681"/>
        <dbReference type="Rhea" id="RHEA-COMP:11369"/>
        <dbReference type="Rhea" id="RHEA-COMP:11370"/>
        <dbReference type="ChEBI" id="CHEBI:15378"/>
        <dbReference type="ChEBI" id="CHEBI:57856"/>
        <dbReference type="ChEBI" id="CHEBI:59789"/>
        <dbReference type="ChEBI" id="CHEBI:85452"/>
        <dbReference type="ChEBI" id="CHEBI:85454"/>
        <dbReference type="EC" id="2.1.1.37"/>
    </reaction>
</comment>
<evidence type="ECO:0000313" key="11">
    <source>
        <dbReference type="Proteomes" id="UP000218899"/>
    </source>
</evidence>
<dbReference type="PRINTS" id="PR00105">
    <property type="entry name" value="C5METTRFRASE"/>
</dbReference>
<evidence type="ECO:0000256" key="2">
    <source>
        <dbReference type="ARBA" id="ARBA00022679"/>
    </source>
</evidence>
<proteinExistence type="inferred from homology"/>
<dbReference type="Proteomes" id="UP000218899">
    <property type="component" value="Chromosome"/>
</dbReference>
<protein>
    <recommendedName>
        <fullName evidence="8">Cytosine-specific methyltransferase</fullName>
        <ecNumber evidence="8">2.1.1.37</ecNumber>
    </recommendedName>
</protein>
<dbReference type="InterPro" id="IPR029063">
    <property type="entry name" value="SAM-dependent_MTases_sf"/>
</dbReference>
<feature type="active site" evidence="6">
    <location>
        <position position="85"/>
    </location>
</feature>
<evidence type="ECO:0000256" key="7">
    <source>
        <dbReference type="RuleBase" id="RU000416"/>
    </source>
</evidence>
<dbReference type="REBASE" id="138048">
    <property type="entry name" value="M.SvaN76ORF3300P"/>
</dbReference>
<sequence>MTAAKGIAVELCAGLGGIGIGLRALGFHIAKAYDSWQEAVAIYNHNFPKEVAVTCNLLSESGRKAVAADRRKIGEIDLLAAGPPCKGFSQLRNGHHDGRNGHNRVLAAMPEYIGLLKPRLFLIENVPDLIRHRDGKTLATLLDRLERPARRLRYRVEYRIYDAALFGTPQARRRILILGVRYGSGDESLPEPGPDLVPLFSAVRHGGAVPAELETYLKALRDPDDGSLTSASQALSDMPVLGPGEPEQERTYARGPKTVFQRWVRKGAPPKLRDTRTPAVNAETVSRLRHIPPGGCARAIPAEHLNGLSRRYDSAYRRLHPDAPSTALSTKYDCVYHYAQERSLSVREYARLQGIPDRITFPSELACRRSVYEMIGNSVPPLMIERVLGEVLEIDPKGGQQ</sequence>
<dbReference type="PROSITE" id="PS51679">
    <property type="entry name" value="SAM_MT_C5"/>
    <property type="match status" value="1"/>
</dbReference>
<organism evidence="10 11">
    <name type="scientific">Sulfurifustis variabilis</name>
    <dbReference type="NCBI Taxonomy" id="1675686"/>
    <lineage>
        <taxon>Bacteria</taxon>
        <taxon>Pseudomonadati</taxon>
        <taxon>Pseudomonadota</taxon>
        <taxon>Gammaproteobacteria</taxon>
        <taxon>Acidiferrobacterales</taxon>
        <taxon>Acidiferrobacteraceae</taxon>
        <taxon>Sulfurifustis</taxon>
    </lineage>
</organism>
<dbReference type="GO" id="GO:0032259">
    <property type="term" value="P:methylation"/>
    <property type="evidence" value="ECO:0007669"/>
    <property type="project" value="UniProtKB-KW"/>
</dbReference>
<evidence type="ECO:0000313" key="10">
    <source>
        <dbReference type="EMBL" id="BAU49848.1"/>
    </source>
</evidence>
<dbReference type="InterPro" id="IPR001525">
    <property type="entry name" value="C5_MeTfrase"/>
</dbReference>
<dbReference type="KEGG" id="sva:SVA_3300"/>
<dbReference type="EMBL" id="AP014936">
    <property type="protein sequence ID" value="BAU49848.1"/>
    <property type="molecule type" value="Genomic_DNA"/>
</dbReference>
<dbReference type="Gene3D" id="3.40.50.150">
    <property type="entry name" value="Vaccinia Virus protein VP39"/>
    <property type="match status" value="1"/>
</dbReference>
<dbReference type="InterPro" id="IPR050390">
    <property type="entry name" value="C5-Methyltransferase"/>
</dbReference>
<keyword evidence="3 6" id="KW-0949">S-adenosyl-L-methionine</keyword>
<dbReference type="Gene3D" id="3.90.120.10">
    <property type="entry name" value="DNA Methylase, subunit A, domain 2"/>
    <property type="match status" value="1"/>
</dbReference>
<gene>
    <name evidence="10" type="ORF">SVA_3300</name>
</gene>
<keyword evidence="2 6" id="KW-0808">Transferase</keyword>